<keyword evidence="2" id="KW-1185">Reference proteome</keyword>
<name>A0A1Z4NAM2_9CYAN</name>
<protein>
    <submittedName>
        <fullName evidence="1">Uncharacterized protein</fullName>
    </submittedName>
</protein>
<proteinExistence type="predicted"/>
<dbReference type="KEGG" id="ttq:NIES37_67860"/>
<dbReference type="Proteomes" id="UP000218785">
    <property type="component" value="Chromosome"/>
</dbReference>
<reference evidence="1 2" key="1">
    <citation type="submission" date="2017-06" db="EMBL/GenBank/DDBJ databases">
        <title>Genome sequencing of cyanobaciteial culture collection at National Institute for Environmental Studies (NIES).</title>
        <authorList>
            <person name="Hirose Y."/>
            <person name="Shimura Y."/>
            <person name="Fujisawa T."/>
            <person name="Nakamura Y."/>
            <person name="Kawachi M."/>
        </authorList>
    </citation>
    <scope>NUCLEOTIDE SEQUENCE [LARGE SCALE GENOMIC DNA]</scope>
    <source>
        <strain evidence="1 2">NIES-37</strain>
    </source>
</reference>
<accession>A0A1Z4NAM2</accession>
<evidence type="ECO:0000313" key="1">
    <source>
        <dbReference type="EMBL" id="BAZ02773.1"/>
    </source>
</evidence>
<gene>
    <name evidence="1" type="ORF">NIES37_67860</name>
</gene>
<organism evidence="1 2">
    <name type="scientific">Tolypothrix tenuis PCC 7101</name>
    <dbReference type="NCBI Taxonomy" id="231146"/>
    <lineage>
        <taxon>Bacteria</taxon>
        <taxon>Bacillati</taxon>
        <taxon>Cyanobacteriota</taxon>
        <taxon>Cyanophyceae</taxon>
        <taxon>Nostocales</taxon>
        <taxon>Tolypothrichaceae</taxon>
        <taxon>Tolypothrix</taxon>
    </lineage>
</organism>
<dbReference type="AlphaFoldDB" id="A0A1Z4NAM2"/>
<sequence length="155" mass="18004">MVTLSKKNDSDNSFDKQMPRFPSLLKTMFVIPTLVLSTIAATHKPALSAQDCPFQVHNSANSYVTRIVTEEKNMFFLLPLNLRTRIEECTYFANEGAFIAYVRMDWQHPWEENKPYAAIVRIQGDQRYWNWELKNFNANLGQHLLTVGFLKTLSQ</sequence>
<dbReference type="EMBL" id="AP018248">
    <property type="protein sequence ID" value="BAZ02773.1"/>
    <property type="molecule type" value="Genomic_DNA"/>
</dbReference>
<evidence type="ECO:0000313" key="2">
    <source>
        <dbReference type="Proteomes" id="UP000218785"/>
    </source>
</evidence>